<evidence type="ECO:0000256" key="1">
    <source>
        <dbReference type="SAM" id="MobiDB-lite"/>
    </source>
</evidence>
<feature type="compositionally biased region" description="Pro residues" evidence="1">
    <location>
        <begin position="502"/>
        <end position="512"/>
    </location>
</feature>
<protein>
    <submittedName>
        <fullName evidence="2">Uncharacterized protein</fullName>
    </submittedName>
</protein>
<dbReference type="AlphaFoldDB" id="A0A1W6YS53"/>
<proteinExistence type="predicted"/>
<feature type="region of interest" description="Disordered" evidence="1">
    <location>
        <begin position="1"/>
        <end position="23"/>
    </location>
</feature>
<organism evidence="2 3">
    <name type="scientific">Bordetella genomosp. 8</name>
    <dbReference type="NCBI Taxonomy" id="1416806"/>
    <lineage>
        <taxon>Bacteria</taxon>
        <taxon>Pseudomonadati</taxon>
        <taxon>Pseudomonadota</taxon>
        <taxon>Betaproteobacteria</taxon>
        <taxon>Burkholderiales</taxon>
        <taxon>Alcaligenaceae</taxon>
        <taxon>Bordetella</taxon>
    </lineage>
</organism>
<dbReference type="KEGG" id="bgv:CAL12_26000"/>
<keyword evidence="3" id="KW-1185">Reference proteome</keyword>
<dbReference type="Proteomes" id="UP000194151">
    <property type="component" value="Chromosome"/>
</dbReference>
<evidence type="ECO:0000313" key="2">
    <source>
        <dbReference type="EMBL" id="ARP83926.1"/>
    </source>
</evidence>
<feature type="region of interest" description="Disordered" evidence="1">
    <location>
        <begin position="490"/>
        <end position="512"/>
    </location>
</feature>
<accession>A0A1W6YS53</accession>
<reference evidence="2 3" key="1">
    <citation type="submission" date="2017-05" db="EMBL/GenBank/DDBJ databases">
        <title>Complete and WGS of Bordetella genogroups.</title>
        <authorList>
            <person name="Spilker T."/>
            <person name="LiPuma J."/>
        </authorList>
    </citation>
    <scope>NUCLEOTIDE SEQUENCE [LARGE SCALE GENOMIC DNA]</scope>
    <source>
        <strain evidence="2 3">AU19157</strain>
    </source>
</reference>
<gene>
    <name evidence="2" type="ORF">CAL12_26000</name>
</gene>
<dbReference type="EMBL" id="CP021108">
    <property type="protein sequence ID" value="ARP83926.1"/>
    <property type="molecule type" value="Genomic_DNA"/>
</dbReference>
<feature type="region of interest" description="Disordered" evidence="1">
    <location>
        <begin position="108"/>
        <end position="141"/>
    </location>
</feature>
<sequence length="757" mass="81912">MGSHSFEPGAFGETGRASHKHMYGERPVPAVRTLRLVAGVGLAKTELPRAMTRDSTGSADALSLASAHTPDSGVPRTLSNGIGSADSLFSGLDALDTFDEGFPLAQEPPIPHVAPVARPRSNVKAPGDTRGTAHATSDVSTQTSAVSGLSLASTLTANARHHPDVDLVIAKLRQALTPVPSTDDAHGTPAARTKFKPAGASILRRIARAERQMPDALHYRALDFYKSLIALTETDGDAKAVRRVALMVAALAQRGHAEGYDAVDRQFVKRILDPLMHSLPLETLSSLARLNDRTDDMGDNILREAGKLLAVRPPSDRKAATPKARQAAREHNAASLLLGTVAELAREHIRAASWDRPGAAILEAAANGQAQQIDAGIREMVYGDLLSGEIDLPRVERLMDSMRRLSSTQQYAMATMLGETPERNAATRTFGKFMTEELADFERDVAIRDQMTRFVDDLRTACRGILAGAAREPGFRMRGANIRAIPDAALPPNAAEGSAPTTEPPTGQPEYPPVVTPYTTLRMSFRNARHSIAAKLRWTPTPQDAAKALIKGAVNALIAGDRLTHRQLQALQDLTQRRDGKGRATAASMPLNALVRERIAKLDPARLARLQDSLAAARHELQSAAAPDAGLAELYRALHLRLEKEAGIRKGAVALAGVIATLPRKKQAEALLAALDKLSDAQCQSLKHQSEMDFHEEALNRLGAPARKALHKLLSGRDDVRRYMERLHGQISYMPKVWQQYRQSQLEILSRLAPGRA</sequence>
<evidence type="ECO:0000313" key="3">
    <source>
        <dbReference type="Proteomes" id="UP000194151"/>
    </source>
</evidence>
<name>A0A1W6YS53_9BORD</name>